<dbReference type="Gene3D" id="3.40.640.10">
    <property type="entry name" value="Type I PLP-dependent aspartate aminotransferase-like (Major domain)"/>
    <property type="match status" value="1"/>
</dbReference>
<dbReference type="SUPFAM" id="SSF53383">
    <property type="entry name" value="PLP-dependent transferases"/>
    <property type="match status" value="1"/>
</dbReference>
<sequence>MSAFDDYLSTFDVVPGYLNWAAFGPLSTSVRDQAIREIDALSAGHPTAVPTAFAYVDRARQLLAELLRADVDDVTLHTSGAHGLMQAFYGLTGDIVVSTAEFPAVSLMLHRASQASRGALRPRWITPVDGRATPDAIAEALDDAVNAVTVSHVDFRTGYRIDLAELRDVIGPDRLLILDAVQSFGVVDDDYTLADVVVGHGYKWLRAGRGTGFARFSPRARERIAPVLSGMMGTTAGTVVADELLEPAASGQAYAVGMFDPLAAARLAAGLDDARTAGVANIERALAERVDAIIDIADRAGTVVDSPRERAHRAGIVSLAPADPQRVAQALLDAGVTVTARGSSVRVAPHAGTDDETLRMLERALAASDTRR</sequence>
<dbReference type="InterPro" id="IPR000192">
    <property type="entry name" value="Aminotrans_V_dom"/>
</dbReference>
<evidence type="ECO:0000313" key="3">
    <source>
        <dbReference type="Proteomes" id="UP001371224"/>
    </source>
</evidence>
<keyword evidence="2" id="KW-0032">Aminotransferase</keyword>
<dbReference type="EMBL" id="JBBDGM010000002">
    <property type="protein sequence ID" value="MEJ1087235.1"/>
    <property type="molecule type" value="Genomic_DNA"/>
</dbReference>
<dbReference type="RefSeq" id="WP_337330911.1">
    <property type="nucleotide sequence ID" value="NZ_JBBDGM010000002.1"/>
</dbReference>
<protein>
    <submittedName>
        <fullName evidence="2">Aminotransferase class V-fold PLP-dependent enzyme</fullName>
    </submittedName>
</protein>
<keyword evidence="2" id="KW-0808">Transferase</keyword>
<dbReference type="InterPro" id="IPR015421">
    <property type="entry name" value="PyrdxlP-dep_Trfase_major"/>
</dbReference>
<organism evidence="2 3">
    <name type="scientific">Microbacterium bandirmense</name>
    <dbReference type="NCBI Taxonomy" id="3122050"/>
    <lineage>
        <taxon>Bacteria</taxon>
        <taxon>Bacillati</taxon>
        <taxon>Actinomycetota</taxon>
        <taxon>Actinomycetes</taxon>
        <taxon>Micrococcales</taxon>
        <taxon>Microbacteriaceae</taxon>
        <taxon>Microbacterium</taxon>
    </lineage>
</organism>
<proteinExistence type="predicted"/>
<dbReference type="InterPro" id="IPR015422">
    <property type="entry name" value="PyrdxlP-dep_Trfase_small"/>
</dbReference>
<feature type="domain" description="Aminotransferase class V" evidence="1">
    <location>
        <begin position="52"/>
        <end position="346"/>
    </location>
</feature>
<dbReference type="Gene3D" id="3.90.1150.10">
    <property type="entry name" value="Aspartate Aminotransferase, domain 1"/>
    <property type="match status" value="1"/>
</dbReference>
<gene>
    <name evidence="2" type="ORF">WDU99_02765</name>
</gene>
<reference evidence="2 3" key="1">
    <citation type="submission" date="2024-02" db="EMBL/GenBank/DDBJ databases">
        <authorList>
            <person name="Saticioglu I.B."/>
        </authorList>
    </citation>
    <scope>NUCLEOTIDE SEQUENCE [LARGE SCALE GENOMIC DNA]</scope>
    <source>
        <strain evidence="2 3">Mu-80</strain>
    </source>
</reference>
<dbReference type="Pfam" id="PF00266">
    <property type="entry name" value="Aminotran_5"/>
    <property type="match status" value="1"/>
</dbReference>
<dbReference type="Proteomes" id="UP001371224">
    <property type="component" value="Unassembled WGS sequence"/>
</dbReference>
<dbReference type="InterPro" id="IPR015424">
    <property type="entry name" value="PyrdxlP-dep_Trfase"/>
</dbReference>
<dbReference type="PANTHER" id="PTHR43586">
    <property type="entry name" value="CYSTEINE DESULFURASE"/>
    <property type="match status" value="1"/>
</dbReference>
<comment type="caution">
    <text evidence="2">The sequence shown here is derived from an EMBL/GenBank/DDBJ whole genome shotgun (WGS) entry which is preliminary data.</text>
</comment>
<evidence type="ECO:0000259" key="1">
    <source>
        <dbReference type="Pfam" id="PF00266"/>
    </source>
</evidence>
<keyword evidence="3" id="KW-1185">Reference proteome</keyword>
<accession>A0ABU8L897</accession>
<dbReference type="PANTHER" id="PTHR43586:SF15">
    <property type="entry name" value="BLR3095 PROTEIN"/>
    <property type="match status" value="1"/>
</dbReference>
<name>A0ABU8L897_9MICO</name>
<evidence type="ECO:0000313" key="2">
    <source>
        <dbReference type="EMBL" id="MEJ1087235.1"/>
    </source>
</evidence>
<dbReference type="GO" id="GO:0008483">
    <property type="term" value="F:transaminase activity"/>
    <property type="evidence" value="ECO:0007669"/>
    <property type="project" value="UniProtKB-KW"/>
</dbReference>